<organism evidence="10 11">
    <name type="scientific">Schizothecium vesticola</name>
    <dbReference type="NCBI Taxonomy" id="314040"/>
    <lineage>
        <taxon>Eukaryota</taxon>
        <taxon>Fungi</taxon>
        <taxon>Dikarya</taxon>
        <taxon>Ascomycota</taxon>
        <taxon>Pezizomycotina</taxon>
        <taxon>Sordariomycetes</taxon>
        <taxon>Sordariomycetidae</taxon>
        <taxon>Sordariales</taxon>
        <taxon>Schizotheciaceae</taxon>
        <taxon>Schizothecium</taxon>
    </lineage>
</organism>
<keyword evidence="7" id="KW-0496">Mitochondrion</keyword>
<evidence type="ECO:0000256" key="5">
    <source>
        <dbReference type="ARBA" id="ARBA00022792"/>
    </source>
</evidence>
<dbReference type="AlphaFoldDB" id="A0AA40K9I5"/>
<evidence type="ECO:0000256" key="4">
    <source>
        <dbReference type="ARBA" id="ARBA00022660"/>
    </source>
</evidence>
<name>A0AA40K9I5_9PEZI</name>
<proteinExistence type="inferred from homology"/>
<comment type="subcellular location">
    <subcellularLocation>
        <location evidence="1">Mitochondrion inner membrane</location>
        <topology evidence="1">Peripheral membrane protein</topology>
        <orientation evidence="1">Matrix side</orientation>
    </subcellularLocation>
</comment>
<evidence type="ECO:0000256" key="9">
    <source>
        <dbReference type="SAM" id="Coils"/>
    </source>
</evidence>
<dbReference type="Pfam" id="PF04716">
    <property type="entry name" value="ETC_C1_NDUFA5"/>
    <property type="match status" value="1"/>
</dbReference>
<gene>
    <name evidence="10" type="ORF">B0T18DRAFT_401490</name>
</gene>
<dbReference type="PANTHER" id="PTHR12653">
    <property type="entry name" value="NADH-UBIQUINONE OXIDOREDUCTASE 13 KD-B SUBUNIT"/>
    <property type="match status" value="1"/>
</dbReference>
<keyword evidence="5" id="KW-0999">Mitochondrion inner membrane</keyword>
<comment type="caution">
    <text evidence="10">The sequence shown here is derived from an EMBL/GenBank/DDBJ whole genome shotgun (WGS) entry which is preliminary data.</text>
</comment>
<accession>A0AA40K9I5</accession>
<dbReference type="EMBL" id="JAUKUD010000002">
    <property type="protein sequence ID" value="KAK0750988.1"/>
    <property type="molecule type" value="Genomic_DNA"/>
</dbReference>
<dbReference type="GO" id="GO:0005743">
    <property type="term" value="C:mitochondrial inner membrane"/>
    <property type="evidence" value="ECO:0007669"/>
    <property type="project" value="UniProtKB-SubCell"/>
</dbReference>
<evidence type="ECO:0000256" key="3">
    <source>
        <dbReference type="ARBA" id="ARBA00022448"/>
    </source>
</evidence>
<evidence type="ECO:0000256" key="7">
    <source>
        <dbReference type="ARBA" id="ARBA00023128"/>
    </source>
</evidence>
<keyword evidence="11" id="KW-1185">Reference proteome</keyword>
<evidence type="ECO:0000313" key="10">
    <source>
        <dbReference type="EMBL" id="KAK0750988.1"/>
    </source>
</evidence>
<sequence length="303" mass="33583">MRRTFRLLASVKPARYLEAGTPTGLTGLYTHPSPRSTLLFLYSSTLDQLKTVPEHSVYRQSVEALTKHRMSIVEATVPPGYAEWAARARRILEAEAEQAKAREVLLAELEKSEKELAGLDTSSMSSAEKARVLRITAIRELLAELPTAPEDSNIVLAASPGGDAAVRVERGGQTFFIRHLPKTIDQRDQEWDGVYDKDSQGIRTLKETKVVRHQLERALRNELDGKIEDTVPANETLGPEPQLTAEQISEIEAKIGGGLIEEVVQVAEGEYKLISTMVQSKVWESLEEPPAEGQWVAFERAAS</sequence>
<keyword evidence="6" id="KW-0249">Electron transport</keyword>
<dbReference type="InterPro" id="IPR006806">
    <property type="entry name" value="NDUFA5"/>
</dbReference>
<reference evidence="10" key="1">
    <citation type="submission" date="2023-06" db="EMBL/GenBank/DDBJ databases">
        <title>Genome-scale phylogeny and comparative genomics of the fungal order Sordariales.</title>
        <authorList>
            <consortium name="Lawrence Berkeley National Laboratory"/>
            <person name="Hensen N."/>
            <person name="Bonometti L."/>
            <person name="Westerberg I."/>
            <person name="Brannstrom I.O."/>
            <person name="Guillou S."/>
            <person name="Cros-Aarteil S."/>
            <person name="Calhoun S."/>
            <person name="Haridas S."/>
            <person name="Kuo A."/>
            <person name="Mondo S."/>
            <person name="Pangilinan J."/>
            <person name="Riley R."/>
            <person name="LaButti K."/>
            <person name="Andreopoulos B."/>
            <person name="Lipzen A."/>
            <person name="Chen C."/>
            <person name="Yanf M."/>
            <person name="Daum C."/>
            <person name="Ng V."/>
            <person name="Clum A."/>
            <person name="Steindorff A."/>
            <person name="Ohm R."/>
            <person name="Martin F."/>
            <person name="Silar P."/>
            <person name="Natvig D."/>
            <person name="Lalanne C."/>
            <person name="Gautier V."/>
            <person name="Ament-velasquez S.L."/>
            <person name="Kruys A."/>
            <person name="Hutchinson M.I."/>
            <person name="Powell A.J."/>
            <person name="Barry K."/>
            <person name="Miller A.N."/>
            <person name="Grigoriev I.V."/>
            <person name="Debuchy R."/>
            <person name="Gladieux P."/>
            <person name="Thoren M.H."/>
            <person name="Johannesson H."/>
        </authorList>
    </citation>
    <scope>NUCLEOTIDE SEQUENCE</scope>
    <source>
        <strain evidence="10">SMH3187-1</strain>
    </source>
</reference>
<comment type="similarity">
    <text evidence="2">Belongs to the complex I NDUFA5 subunit family.</text>
</comment>
<evidence type="ECO:0000256" key="6">
    <source>
        <dbReference type="ARBA" id="ARBA00022982"/>
    </source>
</evidence>
<evidence type="ECO:0000256" key="1">
    <source>
        <dbReference type="ARBA" id="ARBA00004443"/>
    </source>
</evidence>
<keyword evidence="9" id="KW-0175">Coiled coil</keyword>
<evidence type="ECO:0000256" key="8">
    <source>
        <dbReference type="ARBA" id="ARBA00023136"/>
    </source>
</evidence>
<protein>
    <submittedName>
        <fullName evidence="10">ETC complex I subunit conserved region-domain-containing protein</fullName>
    </submittedName>
</protein>
<feature type="coiled-coil region" evidence="9">
    <location>
        <begin position="82"/>
        <end position="122"/>
    </location>
</feature>
<keyword evidence="8" id="KW-0472">Membrane</keyword>
<dbReference type="Proteomes" id="UP001172155">
    <property type="component" value="Unassembled WGS sequence"/>
</dbReference>
<dbReference type="GO" id="GO:0022904">
    <property type="term" value="P:respiratory electron transport chain"/>
    <property type="evidence" value="ECO:0007669"/>
    <property type="project" value="InterPro"/>
</dbReference>
<keyword evidence="4" id="KW-0679">Respiratory chain</keyword>
<evidence type="ECO:0000256" key="2">
    <source>
        <dbReference type="ARBA" id="ARBA00010261"/>
    </source>
</evidence>
<dbReference type="PANTHER" id="PTHR12653:SF0">
    <property type="entry name" value="NADH DEHYDROGENASE [UBIQUINONE] 1 ALPHA SUBCOMPLEX SUBUNIT 5"/>
    <property type="match status" value="1"/>
</dbReference>
<keyword evidence="3" id="KW-0813">Transport</keyword>
<evidence type="ECO:0000313" key="11">
    <source>
        <dbReference type="Proteomes" id="UP001172155"/>
    </source>
</evidence>